<reference evidence="3" key="1">
    <citation type="submission" date="2017-02" db="UniProtKB">
        <authorList>
            <consortium name="WormBaseParasite"/>
        </authorList>
    </citation>
    <scope>IDENTIFICATION</scope>
</reference>
<evidence type="ECO:0000313" key="3">
    <source>
        <dbReference type="WBParaSite" id="BTMF_0001737801-mRNA-1"/>
    </source>
</evidence>
<dbReference type="EMBL" id="UZAG01022443">
    <property type="protein sequence ID" value="VDO53672.1"/>
    <property type="molecule type" value="Genomic_DNA"/>
</dbReference>
<accession>A0A0R3RBF9</accession>
<protein>
    <submittedName>
        <fullName evidence="1 3">Uncharacterized protein</fullName>
    </submittedName>
</protein>
<dbReference type="Proteomes" id="UP000280834">
    <property type="component" value="Unassembled WGS sequence"/>
</dbReference>
<reference evidence="1 2" key="2">
    <citation type="submission" date="2018-11" db="EMBL/GenBank/DDBJ databases">
        <authorList>
            <consortium name="Pathogen Informatics"/>
        </authorList>
    </citation>
    <scope>NUCLEOTIDE SEQUENCE [LARGE SCALE GENOMIC DNA]</scope>
</reference>
<organism evidence="3">
    <name type="scientific">Brugia timori</name>
    <dbReference type="NCBI Taxonomy" id="42155"/>
    <lineage>
        <taxon>Eukaryota</taxon>
        <taxon>Metazoa</taxon>
        <taxon>Ecdysozoa</taxon>
        <taxon>Nematoda</taxon>
        <taxon>Chromadorea</taxon>
        <taxon>Rhabditida</taxon>
        <taxon>Spirurina</taxon>
        <taxon>Spiruromorpha</taxon>
        <taxon>Filarioidea</taxon>
        <taxon>Onchocercidae</taxon>
        <taxon>Brugia</taxon>
    </lineage>
</organism>
<name>A0A0R3RBF9_9BILA</name>
<gene>
    <name evidence="1" type="ORF">BTMF_LOCUS15345</name>
</gene>
<dbReference type="AlphaFoldDB" id="A0A0R3RBF9"/>
<keyword evidence="2" id="KW-1185">Reference proteome</keyword>
<sequence length="45" mass="5021">MEQQNTSSHPLLPPGFTNPSFASTFSGVTFSTYKIDRSYVFVGYL</sequence>
<dbReference type="WBParaSite" id="BTMF_0001737801-mRNA-1">
    <property type="protein sequence ID" value="BTMF_0001737801-mRNA-1"/>
    <property type="gene ID" value="BTMF_0001737801"/>
</dbReference>
<evidence type="ECO:0000313" key="1">
    <source>
        <dbReference type="EMBL" id="VDO53672.1"/>
    </source>
</evidence>
<evidence type="ECO:0000313" key="2">
    <source>
        <dbReference type="Proteomes" id="UP000280834"/>
    </source>
</evidence>
<proteinExistence type="predicted"/>